<dbReference type="Gene3D" id="3.30.1060.10">
    <property type="entry name" value="Peptide methionine sulphoxide reductase MsrA"/>
    <property type="match status" value="1"/>
</dbReference>
<dbReference type="OrthoDB" id="443672at2759"/>
<dbReference type="InterPro" id="IPR036509">
    <property type="entry name" value="Met_Sox_Rdtase_MsrA_sf"/>
</dbReference>
<dbReference type="EMBL" id="CAJNJA010010476">
    <property type="protein sequence ID" value="CAE7258081.1"/>
    <property type="molecule type" value="Genomic_DNA"/>
</dbReference>
<evidence type="ECO:0008006" key="4">
    <source>
        <dbReference type="Google" id="ProtNLM"/>
    </source>
</evidence>
<protein>
    <recommendedName>
        <fullName evidence="4">Peptide-methionine (S)-S-oxide reductase</fullName>
    </recommendedName>
</protein>
<sequence length="384" mass="41608">MNVGRVARLSRASRRSGGVLLLFSWLLLAGPERLFGSARERLFLQPGVRQRVKDTARRRNALAGLLSGTVVATEGPAHGAVSGPPVDMYFGQGSFWQVQSDCTSLESQLLGRAGTAITSISGYAGGQPVNNQLVCYHNLEYPRRDYAILGHAEAVQVAGVPPDKVVDFARSFLDSVPVPVNESDSDRKGEEGESEDGVRRGPEYRAMLGLPGGSESPYFKDILEASGGRLKLAVGKGGDPSTAGTDVVWSRCCMSSLDVGQTFSQSFARTERESPRIYDSSKFPFYQAELYHQFHEPDTSKKSALKGEKYKALREALLRRGRLQPVSCPESEIEASSGAVDEVEDSLNFGGSGDDPFEPVLGFLGKPNAPTPPSMKRVQKDFVK</sequence>
<comment type="caution">
    <text evidence="2">The sequence shown here is derived from an EMBL/GenBank/DDBJ whole genome shotgun (WGS) entry which is preliminary data.</text>
</comment>
<dbReference type="GO" id="GO:0008113">
    <property type="term" value="F:peptide-methionine (S)-S-oxide reductase activity"/>
    <property type="evidence" value="ECO:0007669"/>
    <property type="project" value="InterPro"/>
</dbReference>
<organism evidence="2 3">
    <name type="scientific">Symbiodinium necroappetens</name>
    <dbReference type="NCBI Taxonomy" id="1628268"/>
    <lineage>
        <taxon>Eukaryota</taxon>
        <taxon>Sar</taxon>
        <taxon>Alveolata</taxon>
        <taxon>Dinophyceae</taxon>
        <taxon>Suessiales</taxon>
        <taxon>Symbiodiniaceae</taxon>
        <taxon>Symbiodinium</taxon>
    </lineage>
</organism>
<evidence type="ECO:0000313" key="3">
    <source>
        <dbReference type="Proteomes" id="UP000601435"/>
    </source>
</evidence>
<keyword evidence="3" id="KW-1185">Reference proteome</keyword>
<gene>
    <name evidence="2" type="ORF">SNEC2469_LOCUS5777</name>
</gene>
<reference evidence="2" key="1">
    <citation type="submission" date="2021-02" db="EMBL/GenBank/DDBJ databases">
        <authorList>
            <person name="Dougan E. K."/>
            <person name="Rhodes N."/>
            <person name="Thang M."/>
            <person name="Chan C."/>
        </authorList>
    </citation>
    <scope>NUCLEOTIDE SEQUENCE</scope>
</reference>
<dbReference type="Proteomes" id="UP000601435">
    <property type="component" value="Unassembled WGS sequence"/>
</dbReference>
<feature type="region of interest" description="Disordered" evidence="1">
    <location>
        <begin position="179"/>
        <end position="202"/>
    </location>
</feature>
<accession>A0A812MAD5</accession>
<feature type="compositionally biased region" description="Basic and acidic residues" evidence="1">
    <location>
        <begin position="184"/>
        <end position="202"/>
    </location>
</feature>
<feature type="region of interest" description="Disordered" evidence="1">
    <location>
        <begin position="328"/>
        <end position="384"/>
    </location>
</feature>
<evidence type="ECO:0000313" key="2">
    <source>
        <dbReference type="EMBL" id="CAE7258081.1"/>
    </source>
</evidence>
<evidence type="ECO:0000256" key="1">
    <source>
        <dbReference type="SAM" id="MobiDB-lite"/>
    </source>
</evidence>
<name>A0A812MAD5_9DINO</name>
<dbReference type="AlphaFoldDB" id="A0A812MAD5"/>
<proteinExistence type="predicted"/>